<evidence type="ECO:0000256" key="1">
    <source>
        <dbReference type="SAM" id="MobiDB-lite"/>
    </source>
</evidence>
<dbReference type="PANTHER" id="PTHR43441:SF10">
    <property type="entry name" value="ACETYLTRANSFERASE"/>
    <property type="match status" value="1"/>
</dbReference>
<dbReference type="Gene3D" id="3.40.630.30">
    <property type="match status" value="1"/>
</dbReference>
<comment type="caution">
    <text evidence="3">The sequence shown here is derived from an EMBL/GenBank/DDBJ whole genome shotgun (WGS) entry which is preliminary data.</text>
</comment>
<dbReference type="Pfam" id="PF13302">
    <property type="entry name" value="Acetyltransf_3"/>
    <property type="match status" value="1"/>
</dbReference>
<name>A0A561TIB0_9ACTN</name>
<dbReference type="GO" id="GO:0008999">
    <property type="term" value="F:protein-N-terminal-alanine acetyltransferase activity"/>
    <property type="evidence" value="ECO:0007669"/>
    <property type="project" value="TreeGrafter"/>
</dbReference>
<dbReference type="InterPro" id="IPR016181">
    <property type="entry name" value="Acyl_CoA_acyltransferase"/>
</dbReference>
<feature type="compositionally biased region" description="Basic and acidic residues" evidence="1">
    <location>
        <begin position="19"/>
        <end position="31"/>
    </location>
</feature>
<gene>
    <name evidence="3" type="ORF">FHX78_113857</name>
</gene>
<dbReference type="InterPro" id="IPR000182">
    <property type="entry name" value="GNAT_dom"/>
</dbReference>
<accession>A0A561TIB0</accession>
<dbReference type="AlphaFoldDB" id="A0A561TIB0"/>
<dbReference type="InterPro" id="IPR051908">
    <property type="entry name" value="Ribosomal_N-acetyltransferase"/>
</dbReference>
<dbReference type="GO" id="GO:0005737">
    <property type="term" value="C:cytoplasm"/>
    <property type="evidence" value="ECO:0007669"/>
    <property type="project" value="TreeGrafter"/>
</dbReference>
<dbReference type="Proteomes" id="UP000316603">
    <property type="component" value="Unassembled WGS sequence"/>
</dbReference>
<evidence type="ECO:0000313" key="4">
    <source>
        <dbReference type="Proteomes" id="UP000316603"/>
    </source>
</evidence>
<proteinExistence type="predicted"/>
<sequence length="221" mass="23903">MNVLMSSSRERSRPPSPREGGRSRPLPELRGHGLHLRPWDPESPADVEAWLRGLGDPEFRRWNTPFRSITDADSARESLRRGAACDTDGTGASFRVTDAGSGTTLGHIGVNEIHPVLRRGSIGYWVLPEARGRGVATRALLLAAHWALTGRGLHRLELNHALGHGASCRVATRCGFRPEGTLRGAIFEAGRLDAFRDAHLHARLATDPEPGPDALTATAAP</sequence>
<dbReference type="PROSITE" id="PS51186">
    <property type="entry name" value="GNAT"/>
    <property type="match status" value="1"/>
</dbReference>
<feature type="domain" description="N-acetyltransferase" evidence="2">
    <location>
        <begin position="34"/>
        <end position="197"/>
    </location>
</feature>
<protein>
    <submittedName>
        <fullName evidence="3">RimJ/RimL family protein N-acetyltransferase</fullName>
    </submittedName>
</protein>
<evidence type="ECO:0000313" key="3">
    <source>
        <dbReference type="EMBL" id="TWF86866.1"/>
    </source>
</evidence>
<dbReference type="SUPFAM" id="SSF55729">
    <property type="entry name" value="Acyl-CoA N-acyltransferases (Nat)"/>
    <property type="match status" value="1"/>
</dbReference>
<reference evidence="3 4" key="1">
    <citation type="submission" date="2019-06" db="EMBL/GenBank/DDBJ databases">
        <title>Sequencing the genomes of 1000 actinobacteria strains.</title>
        <authorList>
            <person name="Klenk H.-P."/>
        </authorList>
    </citation>
    <scope>NUCLEOTIDE SEQUENCE [LARGE SCALE GENOMIC DNA]</scope>
    <source>
        <strain evidence="3 4">DSM 41695</strain>
    </source>
</reference>
<keyword evidence="3" id="KW-0808">Transferase</keyword>
<dbReference type="GO" id="GO:1990189">
    <property type="term" value="F:protein N-terminal-serine acetyltransferase activity"/>
    <property type="evidence" value="ECO:0007669"/>
    <property type="project" value="TreeGrafter"/>
</dbReference>
<organism evidence="3 4">
    <name type="scientific">Streptomyces capillispiralis</name>
    <dbReference type="NCBI Taxonomy" id="68182"/>
    <lineage>
        <taxon>Bacteria</taxon>
        <taxon>Bacillati</taxon>
        <taxon>Actinomycetota</taxon>
        <taxon>Actinomycetes</taxon>
        <taxon>Kitasatosporales</taxon>
        <taxon>Streptomycetaceae</taxon>
        <taxon>Streptomyces</taxon>
    </lineage>
</organism>
<keyword evidence="4" id="KW-1185">Reference proteome</keyword>
<evidence type="ECO:0000259" key="2">
    <source>
        <dbReference type="PROSITE" id="PS51186"/>
    </source>
</evidence>
<feature type="region of interest" description="Disordered" evidence="1">
    <location>
        <begin position="1"/>
        <end position="40"/>
    </location>
</feature>
<dbReference type="EMBL" id="VIWV01000001">
    <property type="protein sequence ID" value="TWF86866.1"/>
    <property type="molecule type" value="Genomic_DNA"/>
</dbReference>
<dbReference type="PANTHER" id="PTHR43441">
    <property type="entry name" value="RIBOSOMAL-PROTEIN-SERINE ACETYLTRANSFERASE"/>
    <property type="match status" value="1"/>
</dbReference>